<keyword evidence="1" id="KW-0732">Signal</keyword>
<evidence type="ECO:0000313" key="2">
    <source>
        <dbReference type="EMBL" id="GGE89208.1"/>
    </source>
</evidence>
<accession>A0ABQ1T9N8</accession>
<comment type="caution">
    <text evidence="2">The sequence shown here is derived from an EMBL/GenBank/DDBJ whole genome shotgun (WGS) entry which is preliminary data.</text>
</comment>
<evidence type="ECO:0000313" key="3">
    <source>
        <dbReference type="Proteomes" id="UP000638462"/>
    </source>
</evidence>
<feature type="chain" id="PRO_5047478305" description="Carboxypeptidase regulatory-like domain-containing protein" evidence="1">
    <location>
        <begin position="23"/>
        <end position="654"/>
    </location>
</feature>
<gene>
    <name evidence="2" type="ORF">GCM10008027_12620</name>
</gene>
<keyword evidence="3" id="KW-1185">Reference proteome</keyword>
<dbReference type="RefSeq" id="WP_188727873.1">
    <property type="nucleotide sequence ID" value="NZ_BMIT01000004.1"/>
</dbReference>
<sequence length="654" mass="69284">MKKSSFNLSKLALAVSTTLILAGCFSDNDNNETVPEPPTPTQNVAVPPVAAAVQAGALTINIADLTGQPLPDSVTAMISFTSNEDGLLSGGGEELTDSDKSTTGSAFAFTVESIPAEGSTYEFIISAEGYLNNNASITLSSTDNIGAKEVRLTPRELSDSDVAVAAATEAVSSLKGESGEDVTVTYDPSTGLSLDGADKIVLKQEIDSSKANIAVGSATVKLKNGTKFLDKDGTALTSAPQMTLAYFANEATRNNTETEDNALESSSLDAFPGGLSLSVTAPNSDTEQVEGSFTSGGFVAIELVDDEGNKVSTFGEDEGGEPISIEVAMQVDKNTLNPCPVTYDEASTDSLSAQAEANGYANGVCTLESPTSRDLAVNDIFPVWSYDEDTGKWSFENYGLVKDSGAANTFDVEVSVNHLSYWNLDYFTYQIGASKCPGNTLSFNVVDVNNDPNTLRADLLIEAKGYRQRIYNYGGNYSEGTFRNPPSFPASIKFIRGSKNVLDGIVGEASADGVVSKLSFDNLCDLNGKTIKLNVTPPTMVSQQFKSQLVCSNTEDFDVDASPVATPAIVYIYDTSWMWQGRVYTGANGLGNFNLEEGSNYYVGYFNYTNYSWNVKEITASNTVENLDIPTICEVEEQPITGGTGSTGSTGGNG</sequence>
<reference evidence="3" key="1">
    <citation type="journal article" date="2019" name="Int. J. Syst. Evol. Microbiol.">
        <title>The Global Catalogue of Microorganisms (GCM) 10K type strain sequencing project: providing services to taxonomists for standard genome sequencing and annotation.</title>
        <authorList>
            <consortium name="The Broad Institute Genomics Platform"/>
            <consortium name="The Broad Institute Genome Sequencing Center for Infectious Disease"/>
            <person name="Wu L."/>
            <person name="Ma J."/>
        </authorList>
    </citation>
    <scope>NUCLEOTIDE SEQUENCE [LARGE SCALE GENOMIC DNA]</scope>
    <source>
        <strain evidence="3">CGMCC 1.15394</strain>
    </source>
</reference>
<feature type="signal peptide" evidence="1">
    <location>
        <begin position="1"/>
        <end position="22"/>
    </location>
</feature>
<proteinExistence type="predicted"/>
<dbReference type="PROSITE" id="PS51257">
    <property type="entry name" value="PROKAR_LIPOPROTEIN"/>
    <property type="match status" value="1"/>
</dbReference>
<dbReference type="Proteomes" id="UP000638462">
    <property type="component" value="Unassembled WGS sequence"/>
</dbReference>
<dbReference type="EMBL" id="BMIT01000004">
    <property type="protein sequence ID" value="GGE89208.1"/>
    <property type="molecule type" value="Genomic_DNA"/>
</dbReference>
<evidence type="ECO:0008006" key="4">
    <source>
        <dbReference type="Google" id="ProtNLM"/>
    </source>
</evidence>
<organism evidence="2 3">
    <name type="scientific">Pseudoalteromonas gelatinilytica</name>
    <dbReference type="NCBI Taxonomy" id="1703256"/>
    <lineage>
        <taxon>Bacteria</taxon>
        <taxon>Pseudomonadati</taxon>
        <taxon>Pseudomonadota</taxon>
        <taxon>Gammaproteobacteria</taxon>
        <taxon>Alteromonadales</taxon>
        <taxon>Pseudoalteromonadaceae</taxon>
        <taxon>Pseudoalteromonas</taxon>
    </lineage>
</organism>
<evidence type="ECO:0000256" key="1">
    <source>
        <dbReference type="SAM" id="SignalP"/>
    </source>
</evidence>
<name>A0ABQ1T9N8_9GAMM</name>
<protein>
    <recommendedName>
        <fullName evidence="4">Carboxypeptidase regulatory-like domain-containing protein</fullName>
    </recommendedName>
</protein>